<proteinExistence type="predicted"/>
<dbReference type="PANTHER" id="PTHR33678:SF1">
    <property type="entry name" value="BLL1576 PROTEIN"/>
    <property type="match status" value="1"/>
</dbReference>
<evidence type="ECO:0000259" key="3">
    <source>
        <dbReference type="Pfam" id="PF13817"/>
    </source>
</evidence>
<gene>
    <name evidence="4" type="ORF">MNBD_BACTEROID01-182</name>
</gene>
<dbReference type="InterPro" id="IPR039552">
    <property type="entry name" value="IS66_C"/>
</dbReference>
<evidence type="ECO:0000259" key="2">
    <source>
        <dbReference type="Pfam" id="PF13007"/>
    </source>
</evidence>
<dbReference type="InterPro" id="IPR052344">
    <property type="entry name" value="Transposase-related"/>
</dbReference>
<dbReference type="AlphaFoldDB" id="A0A3B0U345"/>
<feature type="domain" description="Transposase IS66 central" evidence="1">
    <location>
        <begin position="167"/>
        <end position="448"/>
    </location>
</feature>
<reference evidence="4" key="1">
    <citation type="submission" date="2018-06" db="EMBL/GenBank/DDBJ databases">
        <authorList>
            <person name="Zhirakovskaya E."/>
        </authorList>
    </citation>
    <scope>NUCLEOTIDE SEQUENCE</scope>
</reference>
<dbReference type="Pfam" id="PF03050">
    <property type="entry name" value="DDE_Tnp_IS66"/>
    <property type="match status" value="1"/>
</dbReference>
<dbReference type="NCBIfam" id="NF033517">
    <property type="entry name" value="transpos_IS66"/>
    <property type="match status" value="1"/>
</dbReference>
<feature type="domain" description="Transposase TnpC homeodomain" evidence="2">
    <location>
        <begin position="32"/>
        <end position="104"/>
    </location>
</feature>
<organism evidence="4">
    <name type="scientific">hydrothermal vent metagenome</name>
    <dbReference type="NCBI Taxonomy" id="652676"/>
    <lineage>
        <taxon>unclassified sequences</taxon>
        <taxon>metagenomes</taxon>
        <taxon>ecological metagenomes</taxon>
    </lineage>
</organism>
<name>A0A3B0U345_9ZZZZ</name>
<dbReference type="Pfam" id="PF13007">
    <property type="entry name" value="LZ_Tnp_IS66"/>
    <property type="match status" value="1"/>
</dbReference>
<evidence type="ECO:0000313" key="4">
    <source>
        <dbReference type="EMBL" id="VAW23400.1"/>
    </source>
</evidence>
<dbReference type="Pfam" id="PF13817">
    <property type="entry name" value="DDE_Tnp_IS66_C"/>
    <property type="match status" value="1"/>
</dbReference>
<evidence type="ECO:0000259" key="1">
    <source>
        <dbReference type="Pfam" id="PF03050"/>
    </source>
</evidence>
<accession>A0A3B0U345</accession>
<dbReference type="InterPro" id="IPR024463">
    <property type="entry name" value="Transposase_TnpC_homeodom"/>
</dbReference>
<sequence>MYICCMESVETITISKAQYDEFLKQKSEIDFLKYQLSELKRMVFGAKRERFVPANENQTSLFDLPEDSLAKPPTENISYQRKKPAKKQNIPVRTELPAHLKRVDEVIEPEDLNEGAIKIGESITEILEMNISTPYVRRIIRPKYIQSQDDEQTKIVIADIPSLPIPKGNAGASMLAYILVSKYVDHLPFYRQVQILKRQNINIAESTISGWFTASCNLLKPIYEKMIETLKKSNYLQADETPMPVLTKDKPGATHKGYFWDYHDPLSRMAVFKYEKTRGREGPDRFLEDFSGYLQTDGYTAYNNLKKPAKIEQLACMAHARRKFEHAKDNDPQRAEAVLVMFAKLYAIERELRQNQADYEQIKQRRQQDAVPVLNQMKQWLDENLNQTLPKSAIGQAIAYTLSLWKRLVRYVEDARFQIDNNLIENTIRPIALGRKNYLFAGSHDAAQNAAMIYSILATCKLNNINPFDYLNNTLSKISDCPANKLDDLLPQNFGV</sequence>
<feature type="domain" description="Transposase IS66 C-terminal" evidence="3">
    <location>
        <begin position="455"/>
        <end position="491"/>
    </location>
</feature>
<dbReference type="InterPro" id="IPR004291">
    <property type="entry name" value="Transposase_IS66_central"/>
</dbReference>
<dbReference type="PANTHER" id="PTHR33678">
    <property type="entry name" value="BLL1576 PROTEIN"/>
    <property type="match status" value="1"/>
</dbReference>
<protein>
    <submittedName>
        <fullName evidence="4">Mobile element protein</fullName>
    </submittedName>
</protein>
<dbReference type="EMBL" id="UOEP01000193">
    <property type="protein sequence ID" value="VAW23400.1"/>
    <property type="molecule type" value="Genomic_DNA"/>
</dbReference>